<reference evidence="2" key="2">
    <citation type="submission" date="2022-01" db="EMBL/GenBank/DDBJ databases">
        <authorList>
            <person name="Yamashiro T."/>
            <person name="Shiraishi A."/>
            <person name="Satake H."/>
            <person name="Nakayama K."/>
        </authorList>
    </citation>
    <scope>NUCLEOTIDE SEQUENCE</scope>
</reference>
<reference evidence="2" key="1">
    <citation type="journal article" date="2022" name="Int. J. Mol. Sci.">
        <title>Draft Genome of Tanacetum Coccineum: Genomic Comparison of Closely Related Tanacetum-Family Plants.</title>
        <authorList>
            <person name="Yamashiro T."/>
            <person name="Shiraishi A."/>
            <person name="Nakayama K."/>
            <person name="Satake H."/>
        </authorList>
    </citation>
    <scope>NUCLEOTIDE SEQUENCE</scope>
</reference>
<evidence type="ECO:0000256" key="1">
    <source>
        <dbReference type="SAM" id="MobiDB-lite"/>
    </source>
</evidence>
<keyword evidence="3" id="KW-1185">Reference proteome</keyword>
<dbReference type="EMBL" id="BQNB010015697">
    <property type="protein sequence ID" value="GJT43053.1"/>
    <property type="molecule type" value="Genomic_DNA"/>
</dbReference>
<organism evidence="2 3">
    <name type="scientific">Tanacetum coccineum</name>
    <dbReference type="NCBI Taxonomy" id="301880"/>
    <lineage>
        <taxon>Eukaryota</taxon>
        <taxon>Viridiplantae</taxon>
        <taxon>Streptophyta</taxon>
        <taxon>Embryophyta</taxon>
        <taxon>Tracheophyta</taxon>
        <taxon>Spermatophyta</taxon>
        <taxon>Magnoliopsida</taxon>
        <taxon>eudicotyledons</taxon>
        <taxon>Gunneridae</taxon>
        <taxon>Pentapetalae</taxon>
        <taxon>asterids</taxon>
        <taxon>campanulids</taxon>
        <taxon>Asterales</taxon>
        <taxon>Asteraceae</taxon>
        <taxon>Asteroideae</taxon>
        <taxon>Anthemideae</taxon>
        <taxon>Anthemidinae</taxon>
        <taxon>Tanacetum</taxon>
    </lineage>
</organism>
<feature type="region of interest" description="Disordered" evidence="1">
    <location>
        <begin position="96"/>
        <end position="195"/>
    </location>
</feature>
<sequence length="622" mass="72292">MKFLSKPLTTRIKDQVKDQLPQILPKQVSNFAPLVIEELIKKSRDEVTLAKVSSQIHSTYEAASTLTEFELKKILLDKMEKGESYLAAPEHRDCYDSLKNKDAEPTTGPKKKDSTSGSSKGTKSQSKSSRKSVQLEEPVFEVADSDMPQDQEGNMGDNEDEPRKETAFRQDWFKKPTPPQEPTDPDWYVGKTTQEGPTQNWLMTLAASTSTDKSLKDFDELMSTPIDFSRYILNGLKIKNLTQEILLGPAFRLLKGTRSNYAELEYDFEECYKALSEKLDWENPEGGDYPFDLSKPLPLITRGKRQRVPFEYFINNDLKYLQGGVSTMTYTTSTTKTKATQYDLPGIEDMVPNIWSSVKVAYDRYALWGISHWREQRKSFYAYARGIQSRGDVYSTKRILAVTHVKVMRKHGYGYLEEIVVRRADNILYIFKERDFPRLWINDIEDMLILVVQNRLTNLSGDDVADFVIALRMFTRSLVIQKRVEDLKLGVESYQKKINVTKPDTTRLDLRKRHPYTPYKDPQGFIYVDDYKRNRLMCSDELYKFSDGTLTRLLSSLEDITNNIDMEYLPKRRWSTLEKKRAHFMIKDINKLLKERRMMRSLEKFVGGRLYGTDLRLLQRTI</sequence>
<comment type="caution">
    <text evidence="2">The sequence shown here is derived from an EMBL/GenBank/DDBJ whole genome shotgun (WGS) entry which is preliminary data.</text>
</comment>
<name>A0ABQ5DWW5_9ASTR</name>
<evidence type="ECO:0000313" key="3">
    <source>
        <dbReference type="Proteomes" id="UP001151760"/>
    </source>
</evidence>
<feature type="compositionally biased region" description="Basic and acidic residues" evidence="1">
    <location>
        <begin position="161"/>
        <end position="174"/>
    </location>
</feature>
<dbReference type="Proteomes" id="UP001151760">
    <property type="component" value="Unassembled WGS sequence"/>
</dbReference>
<proteinExistence type="predicted"/>
<feature type="compositionally biased region" description="Low complexity" evidence="1">
    <location>
        <begin position="115"/>
        <end position="127"/>
    </location>
</feature>
<accession>A0ABQ5DWW5</accession>
<feature type="compositionally biased region" description="Basic and acidic residues" evidence="1">
    <location>
        <begin position="96"/>
        <end position="114"/>
    </location>
</feature>
<evidence type="ECO:0000313" key="2">
    <source>
        <dbReference type="EMBL" id="GJT43053.1"/>
    </source>
</evidence>
<gene>
    <name evidence="2" type="ORF">Tco_0951768</name>
</gene>
<protein>
    <submittedName>
        <fullName evidence="2">Uncharacterized protein</fullName>
    </submittedName>
</protein>